<protein>
    <submittedName>
        <fullName evidence="7">Nucleoside ABC transporter membrane protein</fullName>
    </submittedName>
</protein>
<feature type="transmembrane region" description="Helical" evidence="6">
    <location>
        <begin position="277"/>
        <end position="294"/>
    </location>
</feature>
<feature type="transmembrane region" description="Helical" evidence="6">
    <location>
        <begin position="139"/>
        <end position="168"/>
    </location>
</feature>
<feature type="transmembrane region" description="Helical" evidence="6">
    <location>
        <begin position="42"/>
        <end position="62"/>
    </location>
</feature>
<evidence type="ECO:0000256" key="3">
    <source>
        <dbReference type="ARBA" id="ARBA00022692"/>
    </source>
</evidence>
<feature type="transmembrane region" description="Helical" evidence="6">
    <location>
        <begin position="68"/>
        <end position="88"/>
    </location>
</feature>
<dbReference type="Proteomes" id="UP000053370">
    <property type="component" value="Unassembled WGS sequence"/>
</dbReference>
<feature type="transmembrane region" description="Helical" evidence="6">
    <location>
        <begin position="227"/>
        <end position="245"/>
    </location>
</feature>
<sequence length="313" mass="33995">MDNIFTATFFVSIFASTIRLATPILLTALGEIYTQRSGILNLGLEGTMTMSAMAGFVCAYFSKNLFIGFLGGIIVGMICSAFMAFLSITVRANQVIAGTALTILGIGFSSFIYRIIFGIQKLPPQVESLTKFDIPLLSSIPYIGTIFFQHNLIVYLAYILAVFSWIVLEKTTFGLNVKAVGEHPRAADSKGINVSKVRYTAVIIGGAFAGLSGAFMSIAYMNSFSDTMIAGRGFIAVAVVVFARWNPLRAMVGSLLFGIASALQIRFQAIGVPIPNQFLLMLPYLVTIIALITVSKKAEFPSAYTKPYSRMER</sequence>
<evidence type="ECO:0000256" key="4">
    <source>
        <dbReference type="ARBA" id="ARBA00022989"/>
    </source>
</evidence>
<feature type="transmembrane region" description="Helical" evidence="6">
    <location>
        <begin position="252"/>
        <end position="271"/>
    </location>
</feature>
<dbReference type="PANTHER" id="PTHR43370">
    <property type="entry name" value="SUGAR ABC TRANSPORTER INTEGRAL MEMBRANE PROTEIN-RELATED"/>
    <property type="match status" value="1"/>
</dbReference>
<evidence type="ECO:0000313" key="7">
    <source>
        <dbReference type="EMBL" id="GAP40562.1"/>
    </source>
</evidence>
<keyword evidence="5 6" id="KW-0472">Membrane</keyword>
<dbReference type="AlphaFoldDB" id="A0A0S7BRU8"/>
<dbReference type="OrthoDB" id="9792579at2"/>
<keyword evidence="2" id="KW-1003">Cell membrane</keyword>
<name>A0A0S7BRU8_9CHLR</name>
<dbReference type="EMBL" id="DF968181">
    <property type="protein sequence ID" value="GAP40562.1"/>
    <property type="molecule type" value="Genomic_DNA"/>
</dbReference>
<evidence type="ECO:0000256" key="6">
    <source>
        <dbReference type="SAM" id="Phobius"/>
    </source>
</evidence>
<dbReference type="STRING" id="1678840.ATC1_13538"/>
<dbReference type="GO" id="GO:0022857">
    <property type="term" value="F:transmembrane transporter activity"/>
    <property type="evidence" value="ECO:0007669"/>
    <property type="project" value="InterPro"/>
</dbReference>
<reference evidence="7" key="1">
    <citation type="journal article" date="2015" name="Genome Announc.">
        <title>Draft Genome Sequence of Anaerolineae Strain TC1, a Novel Isolate from a Methanogenic Wastewater Treatment System.</title>
        <authorList>
            <person name="Matsuura N."/>
            <person name="Tourlousse D.M."/>
            <person name="Sun L."/>
            <person name="Toyonaga M."/>
            <person name="Kuroda K."/>
            <person name="Ohashi A."/>
            <person name="Cruz R."/>
            <person name="Yamaguchi T."/>
            <person name="Sekiguchi Y."/>
        </authorList>
    </citation>
    <scope>NUCLEOTIDE SEQUENCE [LARGE SCALE GENOMIC DNA]</scope>
    <source>
        <strain evidence="7">TC1</strain>
    </source>
</reference>
<dbReference type="PATRIC" id="fig|1678840.3.peg.1844"/>
<dbReference type="GO" id="GO:0005886">
    <property type="term" value="C:plasma membrane"/>
    <property type="evidence" value="ECO:0007669"/>
    <property type="project" value="UniProtKB-SubCell"/>
</dbReference>
<feature type="transmembrane region" description="Helical" evidence="6">
    <location>
        <begin position="6"/>
        <end position="30"/>
    </location>
</feature>
<dbReference type="InterPro" id="IPR001851">
    <property type="entry name" value="ABC_transp_permease"/>
</dbReference>
<evidence type="ECO:0000313" key="8">
    <source>
        <dbReference type="Proteomes" id="UP000053370"/>
    </source>
</evidence>
<dbReference type="PANTHER" id="PTHR43370:SF2">
    <property type="entry name" value="ABC TRANSPORTER PERMEASE PROTEIN"/>
    <property type="match status" value="1"/>
</dbReference>
<evidence type="ECO:0000256" key="1">
    <source>
        <dbReference type="ARBA" id="ARBA00004651"/>
    </source>
</evidence>
<evidence type="ECO:0000256" key="2">
    <source>
        <dbReference type="ARBA" id="ARBA00022475"/>
    </source>
</evidence>
<dbReference type="RefSeq" id="WP_062279985.1">
    <property type="nucleotide sequence ID" value="NZ_DF968181.1"/>
</dbReference>
<proteinExistence type="predicted"/>
<keyword evidence="4 6" id="KW-1133">Transmembrane helix</keyword>
<accession>A0A0S7BRU8</accession>
<gene>
    <name evidence="7" type="ORF">ATC1_13538</name>
</gene>
<evidence type="ECO:0000256" key="5">
    <source>
        <dbReference type="ARBA" id="ARBA00023136"/>
    </source>
</evidence>
<organism evidence="7">
    <name type="scientific">Flexilinea flocculi</name>
    <dbReference type="NCBI Taxonomy" id="1678840"/>
    <lineage>
        <taxon>Bacteria</taxon>
        <taxon>Bacillati</taxon>
        <taxon>Chloroflexota</taxon>
        <taxon>Anaerolineae</taxon>
        <taxon>Anaerolineales</taxon>
        <taxon>Anaerolineaceae</taxon>
        <taxon>Flexilinea</taxon>
    </lineage>
</organism>
<dbReference type="CDD" id="cd06580">
    <property type="entry name" value="TM_PBP1_transp_TpRbsC_like"/>
    <property type="match status" value="1"/>
</dbReference>
<feature type="transmembrane region" description="Helical" evidence="6">
    <location>
        <begin position="95"/>
        <end position="119"/>
    </location>
</feature>
<keyword evidence="8" id="KW-1185">Reference proteome</keyword>
<comment type="subcellular location">
    <subcellularLocation>
        <location evidence="1">Cell membrane</location>
        <topology evidence="1">Multi-pass membrane protein</topology>
    </subcellularLocation>
</comment>
<dbReference type="Pfam" id="PF02653">
    <property type="entry name" value="BPD_transp_2"/>
    <property type="match status" value="1"/>
</dbReference>
<keyword evidence="3 6" id="KW-0812">Transmembrane</keyword>
<feature type="transmembrane region" description="Helical" evidence="6">
    <location>
        <begin position="199"/>
        <end position="221"/>
    </location>
</feature>